<dbReference type="Gene3D" id="2.50.20.20">
    <property type="match status" value="1"/>
</dbReference>
<keyword evidence="2" id="KW-0732">Signal</keyword>
<protein>
    <submittedName>
        <fullName evidence="3">Lipoprotein</fullName>
    </submittedName>
</protein>
<sequence>MRSHRHHRTLRATAAVCAALALAGPAPAAFAAAPAAPPRAAAAAAPDPFEGLTAAQIADRAVIATRAADSLRMTGRIVTDGQTLRVDFSVDSRGSCKGLIQVGGGTAELRRLDGIVYMKGDTAFWRSSMASQGVPEAQIAPTVELVRGRWIKIAPGQAGSDDLSGVCDIGSLLTGLDRDRAARRDLTRGPDDEIAGTPVATLVAHRPGGVTTTLSVAAEGTPYLLRIVRAGGSEPGSLALSDFGRPVKVTAPPADQTLDLSRLDDTGTGTAA</sequence>
<proteinExistence type="predicted"/>
<evidence type="ECO:0000256" key="1">
    <source>
        <dbReference type="SAM" id="MobiDB-lite"/>
    </source>
</evidence>
<keyword evidence="3" id="KW-0449">Lipoprotein</keyword>
<evidence type="ECO:0000313" key="4">
    <source>
        <dbReference type="Proteomes" id="UP000644020"/>
    </source>
</evidence>
<dbReference type="RefSeq" id="WP_189975702.1">
    <property type="nucleotide sequence ID" value="NZ_BMUL01000003.1"/>
</dbReference>
<reference evidence="3" key="2">
    <citation type="submission" date="2020-09" db="EMBL/GenBank/DDBJ databases">
        <authorList>
            <person name="Sun Q."/>
            <person name="Ohkuma M."/>
        </authorList>
    </citation>
    <scope>NUCLEOTIDE SEQUENCE</scope>
    <source>
        <strain evidence="3">JCM 4518</strain>
    </source>
</reference>
<dbReference type="Proteomes" id="UP000644020">
    <property type="component" value="Unassembled WGS sequence"/>
</dbReference>
<name>A0A918W545_9ACTN</name>
<feature type="chain" id="PRO_5038908929" evidence="2">
    <location>
        <begin position="29"/>
        <end position="272"/>
    </location>
</feature>
<gene>
    <name evidence="3" type="ORF">GCM10010305_14300</name>
</gene>
<feature type="region of interest" description="Disordered" evidence="1">
    <location>
        <begin position="248"/>
        <end position="272"/>
    </location>
</feature>
<feature type="signal peptide" evidence="2">
    <location>
        <begin position="1"/>
        <end position="28"/>
    </location>
</feature>
<dbReference type="EMBL" id="BMUL01000003">
    <property type="protein sequence ID" value="GHA73036.1"/>
    <property type="molecule type" value="Genomic_DNA"/>
</dbReference>
<accession>A0A918W545</accession>
<evidence type="ECO:0000313" key="3">
    <source>
        <dbReference type="EMBL" id="GHA73036.1"/>
    </source>
</evidence>
<keyword evidence="4" id="KW-1185">Reference proteome</keyword>
<evidence type="ECO:0000256" key="2">
    <source>
        <dbReference type="SAM" id="SignalP"/>
    </source>
</evidence>
<comment type="caution">
    <text evidence="3">The sequence shown here is derived from an EMBL/GenBank/DDBJ whole genome shotgun (WGS) entry which is preliminary data.</text>
</comment>
<reference evidence="3" key="1">
    <citation type="journal article" date="2014" name="Int. J. Syst. Evol. Microbiol.">
        <title>Complete genome sequence of Corynebacterium casei LMG S-19264T (=DSM 44701T), isolated from a smear-ripened cheese.</title>
        <authorList>
            <consortium name="US DOE Joint Genome Institute (JGI-PGF)"/>
            <person name="Walter F."/>
            <person name="Albersmeier A."/>
            <person name="Kalinowski J."/>
            <person name="Ruckert C."/>
        </authorList>
    </citation>
    <scope>NUCLEOTIDE SEQUENCE</scope>
    <source>
        <strain evidence="3">JCM 4518</strain>
    </source>
</reference>
<dbReference type="AlphaFoldDB" id="A0A918W545"/>
<organism evidence="3 4">
    <name type="scientific">Streptomyces termitum</name>
    <dbReference type="NCBI Taxonomy" id="67368"/>
    <lineage>
        <taxon>Bacteria</taxon>
        <taxon>Bacillati</taxon>
        <taxon>Actinomycetota</taxon>
        <taxon>Actinomycetes</taxon>
        <taxon>Kitasatosporales</taxon>
        <taxon>Streptomycetaceae</taxon>
        <taxon>Streptomyces</taxon>
    </lineage>
</organism>